<gene>
    <name evidence="2" type="ORF">AW09_001098</name>
</gene>
<dbReference type="SUPFAM" id="SSF159941">
    <property type="entry name" value="MM3350-like"/>
    <property type="match status" value="1"/>
</dbReference>
<dbReference type="PANTHER" id="PTHR41878:SF1">
    <property type="entry name" value="TNPR PROTEIN"/>
    <property type="match status" value="1"/>
</dbReference>
<reference evidence="2 3" key="1">
    <citation type="submission" date="2014-02" db="EMBL/GenBank/DDBJ databases">
        <title>Expanding our view of genomic diversity in Candidatus Accumulibacter clades.</title>
        <authorList>
            <person name="Skennerton C.T."/>
            <person name="Barr J.J."/>
            <person name="Slater F.R."/>
            <person name="Bond P.L."/>
            <person name="Tyson G.W."/>
        </authorList>
    </citation>
    <scope>NUCLEOTIDE SEQUENCE [LARGE SCALE GENOMIC DNA]</scope>
    <source>
        <strain evidence="3">BA-91</strain>
    </source>
</reference>
<dbReference type="EMBL" id="JDVG02000189">
    <property type="protein sequence ID" value="KFB73641.1"/>
    <property type="molecule type" value="Genomic_DNA"/>
</dbReference>
<dbReference type="InterPro" id="IPR024047">
    <property type="entry name" value="MM3350-like_sf"/>
</dbReference>
<dbReference type="InterPro" id="IPR012912">
    <property type="entry name" value="Plasmid_pRiA4b_Orf3-like"/>
</dbReference>
<feature type="domain" description="Plasmid pRiA4b Orf3-like" evidence="1">
    <location>
        <begin position="10"/>
        <end position="178"/>
    </location>
</feature>
<protein>
    <submittedName>
        <fullName evidence="2">Site-specific recombinase XerD</fullName>
    </submittedName>
</protein>
<organism evidence="2 3">
    <name type="scientific">Candidatus Accumulibacter phosphatis</name>
    <dbReference type="NCBI Taxonomy" id="327160"/>
    <lineage>
        <taxon>Bacteria</taxon>
        <taxon>Pseudomonadati</taxon>
        <taxon>Pseudomonadota</taxon>
        <taxon>Betaproteobacteria</taxon>
        <taxon>Candidatus Accumulibacter</taxon>
    </lineage>
</organism>
<evidence type="ECO:0000313" key="2">
    <source>
        <dbReference type="EMBL" id="KFB73641.1"/>
    </source>
</evidence>
<accession>A0A080LY48</accession>
<dbReference type="PANTHER" id="PTHR41878">
    <property type="entry name" value="LEXA REPRESSOR-RELATED"/>
    <property type="match status" value="1"/>
</dbReference>
<dbReference type="Gene3D" id="3.10.290.30">
    <property type="entry name" value="MM3350-like"/>
    <property type="match status" value="1"/>
</dbReference>
<dbReference type="Pfam" id="PF07929">
    <property type="entry name" value="PRiA4_ORF3"/>
    <property type="match status" value="1"/>
</dbReference>
<dbReference type="AlphaFoldDB" id="A0A080LY48"/>
<evidence type="ECO:0000259" key="1">
    <source>
        <dbReference type="Pfam" id="PF07929"/>
    </source>
</evidence>
<comment type="caution">
    <text evidence="2">The sequence shown here is derived from an EMBL/GenBank/DDBJ whole genome shotgun (WGS) entry which is preliminary data.</text>
</comment>
<proteinExistence type="predicted"/>
<dbReference type="Proteomes" id="UP000020077">
    <property type="component" value="Unassembled WGS sequence"/>
</dbReference>
<name>A0A080LY48_9PROT</name>
<evidence type="ECO:0000313" key="3">
    <source>
        <dbReference type="Proteomes" id="UP000020077"/>
    </source>
</evidence>
<sequence length="188" mass="21562">MATSTSSHAKIYQIKVTLKYSSPPIWRRLLVPSSITLAQLHRVLQAAMGWHNCHLHQFVAAGKYYGEPHPQFDFEVIDERKVRLDSLLINVRNSLVYEYDFGDSWEHKIDLEKILPADPEMTLPKCIKCVRACPPEDVGGVWGYAGFLAAMADPEHPEHEYYKEWIGEGFDPVRVDIDRINARLADLK</sequence>